<dbReference type="GO" id="GO:0016747">
    <property type="term" value="F:acyltransferase activity, transferring groups other than amino-acyl groups"/>
    <property type="evidence" value="ECO:0007669"/>
    <property type="project" value="InterPro"/>
</dbReference>
<dbReference type="EMBL" id="CP029192">
    <property type="protein sequence ID" value="QES33482.1"/>
    <property type="molecule type" value="Genomic_DNA"/>
</dbReference>
<dbReference type="AlphaFoldDB" id="A0A5P2BSM7"/>
<dbReference type="PROSITE" id="PS51186">
    <property type="entry name" value="GNAT"/>
    <property type="match status" value="1"/>
</dbReference>
<evidence type="ECO:0000313" key="3">
    <source>
        <dbReference type="Proteomes" id="UP000322927"/>
    </source>
</evidence>
<reference evidence="2 3" key="1">
    <citation type="submission" date="2018-05" db="EMBL/GenBank/DDBJ databases">
        <title>Streptomyces venezuelae.</title>
        <authorList>
            <person name="Kim W."/>
            <person name="Lee N."/>
            <person name="Cho B.-K."/>
        </authorList>
    </citation>
    <scope>NUCLEOTIDE SEQUENCE [LARGE SCALE GENOMIC DNA]</scope>
    <source>
        <strain evidence="2 3">ATCC 14584</strain>
    </source>
</reference>
<dbReference type="Pfam" id="PF00583">
    <property type="entry name" value="Acetyltransf_1"/>
    <property type="match status" value="1"/>
</dbReference>
<dbReference type="OrthoDB" id="7942268at2"/>
<dbReference type="InterPro" id="IPR016181">
    <property type="entry name" value="Acyl_CoA_acyltransferase"/>
</dbReference>
<dbReference type="InterPro" id="IPR000182">
    <property type="entry name" value="GNAT_dom"/>
</dbReference>
<feature type="domain" description="N-acetyltransferase" evidence="1">
    <location>
        <begin position="187"/>
        <end position="315"/>
    </location>
</feature>
<proteinExistence type="predicted"/>
<name>A0A5P2BSM7_STRVZ</name>
<keyword evidence="2" id="KW-0808">Transferase</keyword>
<protein>
    <submittedName>
        <fullName evidence="2">GNAT family N-acetyltransferase</fullName>
    </submittedName>
</protein>
<dbReference type="Gene3D" id="3.40.630.30">
    <property type="match status" value="1"/>
</dbReference>
<evidence type="ECO:0000313" key="2">
    <source>
        <dbReference type="EMBL" id="QES33482.1"/>
    </source>
</evidence>
<gene>
    <name evidence="2" type="ORF">DEJ48_08830</name>
</gene>
<dbReference type="RefSeq" id="WP_150215628.1">
    <property type="nucleotide sequence ID" value="NZ_CP029192.1"/>
</dbReference>
<dbReference type="CDD" id="cd04301">
    <property type="entry name" value="NAT_SF"/>
    <property type="match status" value="1"/>
</dbReference>
<sequence>MEENDLTIRPIGGREDLDLFTRLPYLLNEELADDLATGRRRPEWMWVALRGDRLLARAAWWSRADGETPLILDVLDMDDNAADSDRTDIGVRLLRTAMAATLPDGSNPPEYSRFVPPDWREDTVTRQAVEDRMTVLERTGARLFVERLRLEWRPESLAPVPTGGRLAFRPVHGAEELVALMAVALDGTLDAHGRADLTRMTAQEAAAKHYEDEFARYASPRDWWRIATLPGGEPVGFVIPAHNGYNAIIAYIAVLPAHRGNGYIDDLLAEGTHVLAAQDVPRIRASTDLGNAPMANAFRRAGYVNFGREINMTWQ</sequence>
<dbReference type="Proteomes" id="UP000322927">
    <property type="component" value="Chromosome"/>
</dbReference>
<evidence type="ECO:0000259" key="1">
    <source>
        <dbReference type="PROSITE" id="PS51186"/>
    </source>
</evidence>
<accession>A0A5P2BSM7</accession>
<organism evidence="2 3">
    <name type="scientific">Streptomyces venezuelae</name>
    <dbReference type="NCBI Taxonomy" id="54571"/>
    <lineage>
        <taxon>Bacteria</taxon>
        <taxon>Bacillati</taxon>
        <taxon>Actinomycetota</taxon>
        <taxon>Actinomycetes</taxon>
        <taxon>Kitasatosporales</taxon>
        <taxon>Streptomycetaceae</taxon>
        <taxon>Streptomyces</taxon>
    </lineage>
</organism>
<dbReference type="SUPFAM" id="SSF55729">
    <property type="entry name" value="Acyl-CoA N-acyltransferases (Nat)"/>
    <property type="match status" value="1"/>
</dbReference>